<dbReference type="EMBL" id="MU268096">
    <property type="protein sequence ID" value="KAH7905941.1"/>
    <property type="molecule type" value="Genomic_DNA"/>
</dbReference>
<name>A0ACB7ZYC0_9AGAM</name>
<gene>
    <name evidence="1" type="ORF">BJ138DRAFT_1118025</name>
</gene>
<reference evidence="1" key="1">
    <citation type="journal article" date="2021" name="New Phytol.">
        <title>Evolutionary innovations through gain and loss of genes in the ectomycorrhizal Boletales.</title>
        <authorList>
            <person name="Wu G."/>
            <person name="Miyauchi S."/>
            <person name="Morin E."/>
            <person name="Kuo A."/>
            <person name="Drula E."/>
            <person name="Varga T."/>
            <person name="Kohler A."/>
            <person name="Feng B."/>
            <person name="Cao Y."/>
            <person name="Lipzen A."/>
            <person name="Daum C."/>
            <person name="Hundley H."/>
            <person name="Pangilinan J."/>
            <person name="Johnson J."/>
            <person name="Barry K."/>
            <person name="LaButti K."/>
            <person name="Ng V."/>
            <person name="Ahrendt S."/>
            <person name="Min B."/>
            <person name="Choi I.G."/>
            <person name="Park H."/>
            <person name="Plett J.M."/>
            <person name="Magnuson J."/>
            <person name="Spatafora J.W."/>
            <person name="Nagy L.G."/>
            <person name="Henrissat B."/>
            <person name="Grigoriev I.V."/>
            <person name="Yang Z.L."/>
            <person name="Xu J."/>
            <person name="Martin F.M."/>
        </authorList>
    </citation>
    <scope>NUCLEOTIDE SEQUENCE</scope>
    <source>
        <strain evidence="1">ATCC 28755</strain>
    </source>
</reference>
<organism evidence="1 2">
    <name type="scientific">Hygrophoropsis aurantiaca</name>
    <dbReference type="NCBI Taxonomy" id="72124"/>
    <lineage>
        <taxon>Eukaryota</taxon>
        <taxon>Fungi</taxon>
        <taxon>Dikarya</taxon>
        <taxon>Basidiomycota</taxon>
        <taxon>Agaricomycotina</taxon>
        <taxon>Agaricomycetes</taxon>
        <taxon>Agaricomycetidae</taxon>
        <taxon>Boletales</taxon>
        <taxon>Coniophorineae</taxon>
        <taxon>Hygrophoropsidaceae</taxon>
        <taxon>Hygrophoropsis</taxon>
    </lineage>
</organism>
<protein>
    <submittedName>
        <fullName evidence="1">Uncharacterized protein</fullName>
    </submittedName>
</protein>
<evidence type="ECO:0000313" key="2">
    <source>
        <dbReference type="Proteomes" id="UP000790377"/>
    </source>
</evidence>
<proteinExistence type="predicted"/>
<keyword evidence="2" id="KW-1185">Reference proteome</keyword>
<sequence>MDGRWLPGAPATPSGLVALLQRCTKLDSLALPVDFSTIDSADFDPSTTHYSKGLGTQLRNLHLGPLNISNPHAVARFLALIMPNCSLSMITWPGGENISRPNWLETETLFHTFRDELAQNKPKLNA</sequence>
<evidence type="ECO:0000313" key="1">
    <source>
        <dbReference type="EMBL" id="KAH7905941.1"/>
    </source>
</evidence>
<dbReference type="Proteomes" id="UP000790377">
    <property type="component" value="Unassembled WGS sequence"/>
</dbReference>
<comment type="caution">
    <text evidence="1">The sequence shown here is derived from an EMBL/GenBank/DDBJ whole genome shotgun (WGS) entry which is preliminary data.</text>
</comment>
<accession>A0ACB7ZYC0</accession>